<dbReference type="SUPFAM" id="SSF52540">
    <property type="entry name" value="P-loop containing nucleoside triphosphate hydrolases"/>
    <property type="match status" value="1"/>
</dbReference>
<evidence type="ECO:0000256" key="1">
    <source>
        <dbReference type="ARBA" id="ARBA00022741"/>
    </source>
</evidence>
<dbReference type="RefSeq" id="WP_397078882.1">
    <property type="nucleotide sequence ID" value="NZ_JBITGY010000001.1"/>
</dbReference>
<dbReference type="InterPro" id="IPR002543">
    <property type="entry name" value="FtsK_dom"/>
</dbReference>
<dbReference type="PROSITE" id="PS50901">
    <property type="entry name" value="FTSK"/>
    <property type="match status" value="1"/>
</dbReference>
<accession>A0ABW7YL74</accession>
<dbReference type="Gene3D" id="3.40.50.300">
    <property type="entry name" value="P-loop containing nucleotide triphosphate hydrolases"/>
    <property type="match status" value="1"/>
</dbReference>
<feature type="transmembrane region" description="Helical" evidence="4">
    <location>
        <begin position="114"/>
        <end position="144"/>
    </location>
</feature>
<evidence type="ECO:0000256" key="2">
    <source>
        <dbReference type="ARBA" id="ARBA00022840"/>
    </source>
</evidence>
<evidence type="ECO:0000259" key="5">
    <source>
        <dbReference type="PROSITE" id="PS50901"/>
    </source>
</evidence>
<evidence type="ECO:0000313" key="7">
    <source>
        <dbReference type="Proteomes" id="UP001612741"/>
    </source>
</evidence>
<keyword evidence="2 3" id="KW-0067">ATP-binding</keyword>
<dbReference type="PANTHER" id="PTHR22683:SF41">
    <property type="entry name" value="DNA TRANSLOCASE FTSK"/>
    <property type="match status" value="1"/>
</dbReference>
<sequence>MTEQAIEHEGQGGVIVPIRPGLEPVHPTPAPPRVRSLRTVRERSQIPLRRLVRVRPRREQVHALARHTGYGVLGVARAGGAYWRWVTASEYATNPKATPDLIEQVRLRRRRTSYALLPILTAAAVAGWTWSWPLLVLLILGGLAGVSAVEQAVRRGTLDKDPGHETLGQHPAGKAVRRAVANAGLGKLDDVRVIGPVVRDGAAWTAVVELPPGVPAVKAMRRQVELAAAAGVDLAQLVVDPVPGHAGRITLWVADDDPLAGEAIVSPLLGRMPPFDAWREKIPVGVDVRGRPISFALPERSLLTGGEPGAGKSVAANNLLCAVALDPHVRLWPIDGKGGSDLLDYEPIAERFVGEPDVAAVLELLANLQDEMADRYRKLKAVGERKVTGEIAEELGIRLLVLHIDELQAFTCDEQHGKRLVAMLWDLVSRGRASGIVVSGATQRPSADVVPTRLRDILSIRWALRCTTPQASDTILGQGRATSGYNAATLDPTQRGAGFLLAEGSMPVPMRAYFLGDNDVTALTRRAYRLREAAGTLPASDARPGVRLLKALLTAFGERDRMWTTDLLAELAPQPGYADWDPSRLSAELRPLGVAPAQLAIEGVNRNGYRRGDVLRALERA</sequence>
<dbReference type="Proteomes" id="UP001612741">
    <property type="component" value="Unassembled WGS sequence"/>
</dbReference>
<dbReference type="InterPro" id="IPR027417">
    <property type="entry name" value="P-loop_NTPase"/>
</dbReference>
<keyword evidence="4" id="KW-1133">Transmembrane helix</keyword>
<evidence type="ECO:0000256" key="4">
    <source>
        <dbReference type="SAM" id="Phobius"/>
    </source>
</evidence>
<feature type="binding site" evidence="3">
    <location>
        <begin position="306"/>
        <end position="313"/>
    </location>
    <ligand>
        <name>ATP</name>
        <dbReference type="ChEBI" id="CHEBI:30616"/>
    </ligand>
</feature>
<keyword evidence="7" id="KW-1185">Reference proteome</keyword>
<reference evidence="6 7" key="1">
    <citation type="submission" date="2024-10" db="EMBL/GenBank/DDBJ databases">
        <title>The Natural Products Discovery Center: Release of the First 8490 Sequenced Strains for Exploring Actinobacteria Biosynthetic Diversity.</title>
        <authorList>
            <person name="Kalkreuter E."/>
            <person name="Kautsar S.A."/>
            <person name="Yang D."/>
            <person name="Bader C.D."/>
            <person name="Teijaro C.N."/>
            <person name="Fluegel L."/>
            <person name="Davis C.M."/>
            <person name="Simpson J.R."/>
            <person name="Lauterbach L."/>
            <person name="Steele A.D."/>
            <person name="Gui C."/>
            <person name="Meng S."/>
            <person name="Li G."/>
            <person name="Viehrig K."/>
            <person name="Ye F."/>
            <person name="Su P."/>
            <person name="Kiefer A.F."/>
            <person name="Nichols A."/>
            <person name="Cepeda A.J."/>
            <person name="Yan W."/>
            <person name="Fan B."/>
            <person name="Jiang Y."/>
            <person name="Adhikari A."/>
            <person name="Zheng C.-J."/>
            <person name="Schuster L."/>
            <person name="Cowan T.M."/>
            <person name="Smanski M.J."/>
            <person name="Chevrette M.G."/>
            <person name="De Carvalho L.P.S."/>
            <person name="Shen B."/>
        </authorList>
    </citation>
    <scope>NUCLEOTIDE SEQUENCE [LARGE SCALE GENOMIC DNA]</scope>
    <source>
        <strain evidence="6 7">NPDC050545</strain>
    </source>
</reference>
<dbReference type="EMBL" id="JBITGY010000001">
    <property type="protein sequence ID" value="MFI6496645.1"/>
    <property type="molecule type" value="Genomic_DNA"/>
</dbReference>
<name>A0ABW7YL74_9ACTN</name>
<keyword evidence="1 3" id="KW-0547">Nucleotide-binding</keyword>
<keyword evidence="4" id="KW-0812">Transmembrane</keyword>
<keyword evidence="4" id="KW-0472">Membrane</keyword>
<dbReference type="PANTHER" id="PTHR22683">
    <property type="entry name" value="SPORULATION PROTEIN RELATED"/>
    <property type="match status" value="1"/>
</dbReference>
<dbReference type="InterPro" id="IPR050206">
    <property type="entry name" value="FtsK/SpoIIIE/SftA"/>
</dbReference>
<proteinExistence type="predicted"/>
<gene>
    <name evidence="6" type="ORF">ACIBG2_04640</name>
</gene>
<organism evidence="6 7">
    <name type="scientific">Nonomuraea typhae</name>
    <dbReference type="NCBI Taxonomy" id="2603600"/>
    <lineage>
        <taxon>Bacteria</taxon>
        <taxon>Bacillati</taxon>
        <taxon>Actinomycetota</taxon>
        <taxon>Actinomycetes</taxon>
        <taxon>Streptosporangiales</taxon>
        <taxon>Streptosporangiaceae</taxon>
        <taxon>Nonomuraea</taxon>
    </lineage>
</organism>
<feature type="domain" description="FtsK" evidence="5">
    <location>
        <begin position="290"/>
        <end position="473"/>
    </location>
</feature>
<evidence type="ECO:0000313" key="6">
    <source>
        <dbReference type="EMBL" id="MFI6496645.1"/>
    </source>
</evidence>
<protein>
    <submittedName>
        <fullName evidence="6">FtsK/SpoIIIE domain-containing protein</fullName>
    </submittedName>
</protein>
<evidence type="ECO:0000256" key="3">
    <source>
        <dbReference type="PROSITE-ProRule" id="PRU00289"/>
    </source>
</evidence>
<dbReference type="Pfam" id="PF01580">
    <property type="entry name" value="FtsK_SpoIIIE"/>
    <property type="match status" value="1"/>
</dbReference>
<comment type="caution">
    <text evidence="6">The sequence shown here is derived from an EMBL/GenBank/DDBJ whole genome shotgun (WGS) entry which is preliminary data.</text>
</comment>